<keyword evidence="3 9" id="KW-1003">Cell membrane</keyword>
<dbReference type="Proteomes" id="UP000001811">
    <property type="component" value="Chromosome 2"/>
</dbReference>
<dbReference type="InterPro" id="IPR015898">
    <property type="entry name" value="G-protein_gamma-like_dom"/>
</dbReference>
<dbReference type="GO" id="GO:0007186">
    <property type="term" value="P:G protein-coupled receptor signaling pathway"/>
    <property type="evidence" value="ECO:0007669"/>
    <property type="project" value="InterPro"/>
</dbReference>
<dbReference type="Pfam" id="PF00631">
    <property type="entry name" value="G-gamma"/>
    <property type="match status" value="1"/>
</dbReference>
<dbReference type="InterPro" id="IPR001770">
    <property type="entry name" value="G-protein_gamma"/>
</dbReference>
<evidence type="ECO:0000313" key="12">
    <source>
        <dbReference type="Proteomes" id="UP000001811"/>
    </source>
</evidence>
<reference evidence="11" key="2">
    <citation type="submission" date="2025-08" db="UniProtKB">
        <authorList>
            <consortium name="Ensembl"/>
        </authorList>
    </citation>
    <scope>IDENTIFICATION</scope>
    <source>
        <strain evidence="11">Thorbecke</strain>
    </source>
</reference>
<keyword evidence="6 9" id="KW-0807">Transducer</keyword>
<dbReference type="PROSITE" id="PS50058">
    <property type="entry name" value="G_PROTEIN_GAMMA"/>
    <property type="match status" value="1"/>
</dbReference>
<dbReference type="GeneTree" id="ENSGT01100000263497"/>
<proteinExistence type="inferred from homology"/>
<reference evidence="11 12" key="1">
    <citation type="journal article" date="2011" name="Nature">
        <title>A high-resolution map of human evolutionary constraint using 29 mammals.</title>
        <authorList>
            <person name="Lindblad-Toh K."/>
            <person name="Garber M."/>
            <person name="Zuk O."/>
            <person name="Lin M.F."/>
            <person name="Parker B.J."/>
            <person name="Washietl S."/>
            <person name="Kheradpour P."/>
            <person name="Ernst J."/>
            <person name="Jordan G."/>
            <person name="Mauceli E."/>
            <person name="Ward L.D."/>
            <person name="Lowe C.B."/>
            <person name="Holloway A.K."/>
            <person name="Clamp M."/>
            <person name="Gnerre S."/>
            <person name="Alfoldi J."/>
            <person name="Beal K."/>
            <person name="Chang J."/>
            <person name="Clawson H."/>
            <person name="Cuff J."/>
            <person name="Di Palma F."/>
            <person name="Fitzgerald S."/>
            <person name="Flicek P."/>
            <person name="Guttman M."/>
            <person name="Hubisz M.J."/>
            <person name="Jaffe D.B."/>
            <person name="Jungreis I."/>
            <person name="Kent W.J."/>
            <person name="Kostka D."/>
            <person name="Lara M."/>
            <person name="Martins A.L."/>
            <person name="Massingham T."/>
            <person name="Moltke I."/>
            <person name="Raney B.J."/>
            <person name="Rasmussen M.D."/>
            <person name="Robinson J."/>
            <person name="Stark A."/>
            <person name="Vilella A.J."/>
            <person name="Wen J."/>
            <person name="Xie X."/>
            <person name="Zody M.C."/>
            <person name="Baldwin J."/>
            <person name="Bloom T."/>
            <person name="Chin C.W."/>
            <person name="Heiman D."/>
            <person name="Nicol R."/>
            <person name="Nusbaum C."/>
            <person name="Young S."/>
            <person name="Wilkinson J."/>
            <person name="Worley K.C."/>
            <person name="Kovar C.L."/>
            <person name="Muzny D.M."/>
            <person name="Gibbs R.A."/>
            <person name="Cree A."/>
            <person name="Dihn H.H."/>
            <person name="Fowler G."/>
            <person name="Jhangiani S."/>
            <person name="Joshi V."/>
            <person name="Lee S."/>
            <person name="Lewis L.R."/>
            <person name="Nazareth L.V."/>
            <person name="Okwuonu G."/>
            <person name="Santibanez J."/>
            <person name="Warren W.C."/>
            <person name="Mardis E.R."/>
            <person name="Weinstock G.M."/>
            <person name="Wilson R.K."/>
            <person name="Delehaunty K."/>
            <person name="Dooling D."/>
            <person name="Fronik C."/>
            <person name="Fulton L."/>
            <person name="Fulton B."/>
            <person name="Graves T."/>
            <person name="Minx P."/>
            <person name="Sodergren E."/>
            <person name="Birney E."/>
            <person name="Margulies E.H."/>
            <person name="Herrero J."/>
            <person name="Green E.D."/>
            <person name="Haussler D."/>
            <person name="Siepel A."/>
            <person name="Goldman N."/>
            <person name="Pollard K.S."/>
            <person name="Pedersen J.S."/>
            <person name="Lander E.S."/>
            <person name="Kellis M."/>
        </authorList>
    </citation>
    <scope>NUCLEOTIDE SEQUENCE [LARGE SCALE GENOMIC DNA]</scope>
    <source>
        <strain evidence="11 12">Thorbecke inbred</strain>
    </source>
</reference>
<keyword evidence="4" id="KW-0488">Methylation</keyword>
<evidence type="ECO:0000256" key="2">
    <source>
        <dbReference type="ARBA" id="ARBA00007431"/>
    </source>
</evidence>
<keyword evidence="5 9" id="KW-0472">Membrane</keyword>
<dbReference type="STRING" id="9986.ENSOCUP00000049706"/>
<evidence type="ECO:0000259" key="10">
    <source>
        <dbReference type="PROSITE" id="PS50058"/>
    </source>
</evidence>
<evidence type="ECO:0000256" key="4">
    <source>
        <dbReference type="ARBA" id="ARBA00022481"/>
    </source>
</evidence>
<evidence type="ECO:0000256" key="8">
    <source>
        <dbReference type="ARBA" id="ARBA00023289"/>
    </source>
</evidence>
<dbReference type="Bgee" id="ENSOCUG00000032570">
    <property type="expression patterns" value="Expressed in heart and 9 other cell types or tissues"/>
</dbReference>
<accession>A0A5F9DVI8</accession>
<protein>
    <recommendedName>
        <fullName evidence="9">Guanine nucleotide-binding protein subunit gamma</fullName>
    </recommendedName>
</protein>
<dbReference type="CDD" id="cd00068">
    <property type="entry name" value="GGL"/>
    <property type="match status" value="1"/>
</dbReference>
<evidence type="ECO:0000256" key="6">
    <source>
        <dbReference type="ARBA" id="ARBA00023224"/>
    </source>
</evidence>
<dbReference type="AlphaFoldDB" id="A0A5F9DVI8"/>
<evidence type="ECO:0000313" key="11">
    <source>
        <dbReference type="Ensembl" id="ENSOCUP00000049706.1"/>
    </source>
</evidence>
<dbReference type="InterPro" id="IPR036284">
    <property type="entry name" value="GGL_sf"/>
</dbReference>
<keyword evidence="12" id="KW-1185">Reference proteome</keyword>
<comment type="subcellular location">
    <subcellularLocation>
        <location evidence="1 9">Cell membrane</location>
        <topology evidence="1 9">Lipid-anchor</topology>
        <orientation evidence="1 9">Cytoplasmic side</orientation>
    </subcellularLocation>
</comment>
<sequence length="78" mass="8759">MDQGSVKVIINNNTANIAQTRKLVEQRKMEANMERIQVSKATADVMAYCKVHGKEDPLLTPVPVLENPFREKFSCAVL</sequence>
<dbReference type="PRINTS" id="PR00321">
    <property type="entry name" value="GPROTEING"/>
</dbReference>
<dbReference type="SMR" id="A0A5F9DVI8"/>
<keyword evidence="7 9" id="KW-0449">Lipoprotein</keyword>
<feature type="domain" description="G protein gamma" evidence="10">
    <location>
        <begin position="13"/>
        <end position="78"/>
    </location>
</feature>
<evidence type="ECO:0000256" key="1">
    <source>
        <dbReference type="ARBA" id="ARBA00004342"/>
    </source>
</evidence>
<dbReference type="Gene3D" id="4.10.260.10">
    <property type="entry name" value="Transducin (heterotrimeric G protein), gamma chain"/>
    <property type="match status" value="1"/>
</dbReference>
<comment type="subunit">
    <text evidence="9">G proteins are composed of 3 units; alpha, beta and gamma.</text>
</comment>
<comment type="function">
    <text evidence="9">Guanine nucleotide-binding proteins (G proteins) are involved as a modulator or transducer in various transmembrane signaling systems. The beta and gamma chains are required for the GTPase activity, for replacement of GDP by GTP, and for G protein-effector interaction.</text>
</comment>
<reference evidence="11" key="3">
    <citation type="submission" date="2025-09" db="UniProtKB">
        <authorList>
            <consortium name="Ensembl"/>
        </authorList>
    </citation>
    <scope>IDENTIFICATION</scope>
    <source>
        <strain evidence="11">Thorbecke</strain>
    </source>
</reference>
<dbReference type="PANTHER" id="PTHR13809">
    <property type="entry name" value="GUANINE NUCLEOTIDE-BINDING PROTEIN GAMMA SUBUNIT"/>
    <property type="match status" value="1"/>
</dbReference>
<evidence type="ECO:0000256" key="5">
    <source>
        <dbReference type="ARBA" id="ARBA00023136"/>
    </source>
</evidence>
<dbReference type="InParanoid" id="A0A5F9DVI8"/>
<evidence type="ECO:0000256" key="9">
    <source>
        <dbReference type="RuleBase" id="RU004973"/>
    </source>
</evidence>
<dbReference type="GO" id="GO:0031681">
    <property type="term" value="F:G-protein beta-subunit binding"/>
    <property type="evidence" value="ECO:0007669"/>
    <property type="project" value="InterPro"/>
</dbReference>
<keyword evidence="8" id="KW-0636">Prenylation</keyword>
<organism evidence="11 12">
    <name type="scientific">Oryctolagus cuniculus</name>
    <name type="common">Rabbit</name>
    <dbReference type="NCBI Taxonomy" id="9986"/>
    <lineage>
        <taxon>Eukaryota</taxon>
        <taxon>Metazoa</taxon>
        <taxon>Chordata</taxon>
        <taxon>Craniata</taxon>
        <taxon>Vertebrata</taxon>
        <taxon>Euteleostomi</taxon>
        <taxon>Mammalia</taxon>
        <taxon>Eutheria</taxon>
        <taxon>Euarchontoglires</taxon>
        <taxon>Glires</taxon>
        <taxon>Lagomorpha</taxon>
        <taxon>Leporidae</taxon>
        <taxon>Oryctolagus</taxon>
    </lineage>
</organism>
<dbReference type="SMART" id="SM00224">
    <property type="entry name" value="GGL"/>
    <property type="match status" value="1"/>
</dbReference>
<dbReference type="FunFam" id="4.10.260.10:FF:000001">
    <property type="entry name" value="Guanine nucleotide-binding protein subunit gamma"/>
    <property type="match status" value="1"/>
</dbReference>
<dbReference type="Ensembl" id="ENSOCUT00000046722.1">
    <property type="protein sequence ID" value="ENSOCUP00000049706.1"/>
    <property type="gene ID" value="ENSOCUG00000032570.1"/>
</dbReference>
<comment type="similarity">
    <text evidence="2 9">Belongs to the G protein gamma family.</text>
</comment>
<dbReference type="GO" id="GO:0005834">
    <property type="term" value="C:heterotrimeric G-protein complex"/>
    <property type="evidence" value="ECO:0007669"/>
    <property type="project" value="InterPro"/>
</dbReference>
<evidence type="ECO:0000256" key="3">
    <source>
        <dbReference type="ARBA" id="ARBA00022475"/>
    </source>
</evidence>
<name>A0A5F9DVI8_RABIT</name>
<dbReference type="SMART" id="SM01224">
    <property type="entry name" value="G_gamma"/>
    <property type="match status" value="1"/>
</dbReference>
<dbReference type="SUPFAM" id="SSF48670">
    <property type="entry name" value="Transducin (heterotrimeric G protein), gamma chain"/>
    <property type="match status" value="1"/>
</dbReference>
<dbReference type="EMBL" id="AAGW02010696">
    <property type="status" value="NOT_ANNOTATED_CDS"/>
    <property type="molecule type" value="Genomic_DNA"/>
</dbReference>
<evidence type="ECO:0000256" key="7">
    <source>
        <dbReference type="ARBA" id="ARBA00023288"/>
    </source>
</evidence>